<evidence type="ECO:0000259" key="4">
    <source>
        <dbReference type="PROSITE" id="PS50885"/>
    </source>
</evidence>
<dbReference type="PATRIC" id="fig|1280953.3.peg.3828"/>
<keyword evidence="7" id="KW-1185">Reference proteome</keyword>
<comment type="caution">
    <text evidence="6">The sequence shown here is derived from an EMBL/GenBank/DDBJ whole genome shotgun (WGS) entry which is preliminary data.</text>
</comment>
<evidence type="ECO:0000256" key="3">
    <source>
        <dbReference type="SAM" id="Phobius"/>
    </source>
</evidence>
<dbReference type="EC" id="2.7.7.65" evidence="1"/>
<dbReference type="Gene3D" id="6.10.340.10">
    <property type="match status" value="1"/>
</dbReference>
<dbReference type="NCBIfam" id="TIGR00254">
    <property type="entry name" value="GGDEF"/>
    <property type="match status" value="1"/>
</dbReference>
<dbReference type="PROSITE" id="PS50885">
    <property type="entry name" value="HAMP"/>
    <property type="match status" value="1"/>
</dbReference>
<dbReference type="AlphaFoldDB" id="A0A059G1W0"/>
<comment type="catalytic activity">
    <reaction evidence="2">
        <text>2 GTP = 3',3'-c-di-GMP + 2 diphosphate</text>
        <dbReference type="Rhea" id="RHEA:24898"/>
        <dbReference type="ChEBI" id="CHEBI:33019"/>
        <dbReference type="ChEBI" id="CHEBI:37565"/>
        <dbReference type="ChEBI" id="CHEBI:58805"/>
        <dbReference type="EC" id="2.7.7.65"/>
    </reaction>
</comment>
<organism evidence="6 7">
    <name type="scientific">Hyphomonas oceanitis SCH89</name>
    <dbReference type="NCBI Taxonomy" id="1280953"/>
    <lineage>
        <taxon>Bacteria</taxon>
        <taxon>Pseudomonadati</taxon>
        <taxon>Pseudomonadota</taxon>
        <taxon>Alphaproteobacteria</taxon>
        <taxon>Hyphomonadales</taxon>
        <taxon>Hyphomonadaceae</taxon>
        <taxon>Hyphomonas</taxon>
    </lineage>
</organism>
<accession>A0A059G1W0</accession>
<dbReference type="Pfam" id="PF00990">
    <property type="entry name" value="GGDEF"/>
    <property type="match status" value="1"/>
</dbReference>
<dbReference type="GO" id="GO:0043709">
    <property type="term" value="P:cell adhesion involved in single-species biofilm formation"/>
    <property type="evidence" value="ECO:0007669"/>
    <property type="project" value="TreeGrafter"/>
</dbReference>
<dbReference type="GO" id="GO:0052621">
    <property type="term" value="F:diguanylate cyclase activity"/>
    <property type="evidence" value="ECO:0007669"/>
    <property type="project" value="UniProtKB-EC"/>
</dbReference>
<keyword evidence="3" id="KW-1133">Transmembrane helix</keyword>
<keyword evidence="3" id="KW-0472">Membrane</keyword>
<dbReference type="InterPro" id="IPR000160">
    <property type="entry name" value="GGDEF_dom"/>
</dbReference>
<dbReference type="SUPFAM" id="SSF55073">
    <property type="entry name" value="Nucleotide cyclase"/>
    <property type="match status" value="1"/>
</dbReference>
<dbReference type="PANTHER" id="PTHR45138">
    <property type="entry name" value="REGULATORY COMPONENTS OF SENSORY TRANSDUCTION SYSTEM"/>
    <property type="match status" value="1"/>
</dbReference>
<dbReference type="eggNOG" id="COG3706">
    <property type="taxonomic scope" value="Bacteria"/>
</dbReference>
<dbReference type="EMBL" id="ARYL01000054">
    <property type="protein sequence ID" value="KDA00729.1"/>
    <property type="molecule type" value="Genomic_DNA"/>
</dbReference>
<dbReference type="STRING" id="1280953.HOC_19141"/>
<dbReference type="Proteomes" id="UP000024942">
    <property type="component" value="Unassembled WGS sequence"/>
</dbReference>
<dbReference type="InterPro" id="IPR029787">
    <property type="entry name" value="Nucleotide_cyclase"/>
</dbReference>
<dbReference type="Gene3D" id="3.30.70.270">
    <property type="match status" value="1"/>
</dbReference>
<protein>
    <recommendedName>
        <fullName evidence="1">diguanylate cyclase</fullName>
        <ecNumber evidence="1">2.7.7.65</ecNumber>
    </recommendedName>
</protein>
<proteinExistence type="predicted"/>
<dbReference type="CDD" id="cd01949">
    <property type="entry name" value="GGDEF"/>
    <property type="match status" value="1"/>
</dbReference>
<dbReference type="InterPro" id="IPR043128">
    <property type="entry name" value="Rev_trsase/Diguanyl_cyclase"/>
</dbReference>
<dbReference type="GO" id="GO:1902201">
    <property type="term" value="P:negative regulation of bacterial-type flagellum-dependent cell motility"/>
    <property type="evidence" value="ECO:0007669"/>
    <property type="project" value="TreeGrafter"/>
</dbReference>
<name>A0A059G1W0_9PROT</name>
<evidence type="ECO:0000256" key="2">
    <source>
        <dbReference type="ARBA" id="ARBA00034247"/>
    </source>
</evidence>
<dbReference type="PANTHER" id="PTHR45138:SF9">
    <property type="entry name" value="DIGUANYLATE CYCLASE DGCM-RELATED"/>
    <property type="match status" value="1"/>
</dbReference>
<dbReference type="InterPro" id="IPR050469">
    <property type="entry name" value="Diguanylate_Cyclase"/>
</dbReference>
<evidence type="ECO:0000313" key="6">
    <source>
        <dbReference type="EMBL" id="KDA00729.1"/>
    </source>
</evidence>
<evidence type="ECO:0000259" key="5">
    <source>
        <dbReference type="PROSITE" id="PS50887"/>
    </source>
</evidence>
<dbReference type="FunFam" id="3.30.70.270:FF:000001">
    <property type="entry name" value="Diguanylate cyclase domain protein"/>
    <property type="match status" value="1"/>
</dbReference>
<gene>
    <name evidence="6" type="ORF">HOC_19141</name>
</gene>
<feature type="domain" description="HAMP" evidence="4">
    <location>
        <begin position="194"/>
        <end position="246"/>
    </location>
</feature>
<evidence type="ECO:0000313" key="7">
    <source>
        <dbReference type="Proteomes" id="UP000024942"/>
    </source>
</evidence>
<dbReference type="GO" id="GO:0005886">
    <property type="term" value="C:plasma membrane"/>
    <property type="evidence" value="ECO:0007669"/>
    <property type="project" value="TreeGrafter"/>
</dbReference>
<dbReference type="GO" id="GO:0007165">
    <property type="term" value="P:signal transduction"/>
    <property type="evidence" value="ECO:0007669"/>
    <property type="project" value="InterPro"/>
</dbReference>
<dbReference type="SMART" id="SM00304">
    <property type="entry name" value="HAMP"/>
    <property type="match status" value="1"/>
</dbReference>
<dbReference type="OrthoDB" id="9812260at2"/>
<dbReference type="RefSeq" id="WP_051625116.1">
    <property type="nucleotide sequence ID" value="NZ_ARYL01000054.1"/>
</dbReference>
<feature type="transmembrane region" description="Helical" evidence="3">
    <location>
        <begin position="171"/>
        <end position="192"/>
    </location>
</feature>
<dbReference type="Pfam" id="PF00672">
    <property type="entry name" value="HAMP"/>
    <property type="match status" value="1"/>
</dbReference>
<feature type="domain" description="GGDEF" evidence="5">
    <location>
        <begin position="282"/>
        <end position="414"/>
    </location>
</feature>
<dbReference type="CDD" id="cd06225">
    <property type="entry name" value="HAMP"/>
    <property type="match status" value="1"/>
</dbReference>
<reference evidence="6 7" key="1">
    <citation type="journal article" date="2014" name="Antonie Van Leeuwenhoek">
        <title>Hyphomonas beringensis sp. nov. and Hyphomonas chukchiensis sp. nov., isolated from surface seawater of the Bering Sea and Chukchi Sea.</title>
        <authorList>
            <person name="Li C."/>
            <person name="Lai Q."/>
            <person name="Li G."/>
            <person name="Dong C."/>
            <person name="Wang J."/>
            <person name="Liao Y."/>
            <person name="Shao Z."/>
        </authorList>
    </citation>
    <scope>NUCLEOTIDE SEQUENCE [LARGE SCALE GENOMIC DNA]</scope>
    <source>
        <strain evidence="6 7">SCH89</strain>
    </source>
</reference>
<sequence>MLFALAPIALSAGGGYVLLNHGVIAPFQDVAERQRDQIAPAQNLRLLIWDSLIPVDEYLQDSDPVHTDTYRNIRGQVEVAFSELISALDGTPQARGLVERARDNWTVADQHATELLSVVGLPGDRHVIETQQRFHGSVVTTTDLLAATYTQISQAIMDDHDMVNRSYERSMWLAGIAGGLSLLSIAFGVVMIGRVLSQSVDRLVDGAIRFADGDRLHRINVSVPPELHRVAVEFNLMIGRIQASEEALAELALQDSLTGLANRRAFDGALDDMWSRHQRFGEPGALLAIDLDHFKQVNDTYGHAAGDEVLRSVASVMRHCLRPSDKVFRVGGEEFSVLLPRTGLSQAHETAERLRRAIGAKAVQSNGNIITPTASIGLAVMSSDVDQSAFVARADTALYEAKRSGRNRLVINHGKGIALAV</sequence>
<dbReference type="PROSITE" id="PS50887">
    <property type="entry name" value="GGDEF"/>
    <property type="match status" value="1"/>
</dbReference>
<keyword evidence="3" id="KW-0812">Transmembrane</keyword>
<dbReference type="SMART" id="SM00267">
    <property type="entry name" value="GGDEF"/>
    <property type="match status" value="1"/>
</dbReference>
<dbReference type="InterPro" id="IPR003660">
    <property type="entry name" value="HAMP_dom"/>
</dbReference>
<evidence type="ECO:0000256" key="1">
    <source>
        <dbReference type="ARBA" id="ARBA00012528"/>
    </source>
</evidence>